<dbReference type="eggNOG" id="KOG4369">
    <property type="taxonomic scope" value="Eukaryota"/>
</dbReference>
<evidence type="ECO:0000313" key="5">
    <source>
        <dbReference type="Proteomes" id="UP000054560"/>
    </source>
</evidence>
<dbReference type="PANTHER" id="PTHR24198">
    <property type="entry name" value="ANKYRIN REPEAT AND PROTEIN KINASE DOMAIN-CONTAINING PROTEIN"/>
    <property type="match status" value="1"/>
</dbReference>
<dbReference type="InterPro" id="IPR001810">
    <property type="entry name" value="F-box_dom"/>
</dbReference>
<evidence type="ECO:0000259" key="3">
    <source>
        <dbReference type="PROSITE" id="PS50181"/>
    </source>
</evidence>
<dbReference type="InterPro" id="IPR036770">
    <property type="entry name" value="Ankyrin_rpt-contain_sf"/>
</dbReference>
<dbReference type="SUPFAM" id="SSF81383">
    <property type="entry name" value="F-box domain"/>
    <property type="match status" value="1"/>
</dbReference>
<evidence type="ECO:0000256" key="1">
    <source>
        <dbReference type="ARBA" id="ARBA00022737"/>
    </source>
</evidence>
<dbReference type="Pfam" id="PF12796">
    <property type="entry name" value="Ank_2"/>
    <property type="match status" value="1"/>
</dbReference>
<dbReference type="SMART" id="SM00248">
    <property type="entry name" value="ANK"/>
    <property type="match status" value="5"/>
</dbReference>
<dbReference type="EMBL" id="KQ242169">
    <property type="protein sequence ID" value="KNC80314.1"/>
    <property type="molecule type" value="Genomic_DNA"/>
</dbReference>
<accession>A0A0L0FUH4</accession>
<dbReference type="InterPro" id="IPR036047">
    <property type="entry name" value="F-box-like_dom_sf"/>
</dbReference>
<dbReference type="RefSeq" id="XP_014154216.1">
    <property type="nucleotide sequence ID" value="XM_014298741.1"/>
</dbReference>
<keyword evidence="5" id="KW-1185">Reference proteome</keyword>
<dbReference type="PROSITE" id="PS50181">
    <property type="entry name" value="FBOX"/>
    <property type="match status" value="1"/>
</dbReference>
<name>A0A0L0FUH4_9EUKA</name>
<dbReference type="Gene3D" id="1.25.40.20">
    <property type="entry name" value="Ankyrin repeat-containing domain"/>
    <property type="match status" value="3"/>
</dbReference>
<evidence type="ECO:0000313" key="4">
    <source>
        <dbReference type="EMBL" id="KNC80314.1"/>
    </source>
</evidence>
<dbReference type="GeneID" id="25907831"/>
<dbReference type="InterPro" id="IPR002110">
    <property type="entry name" value="Ankyrin_rpt"/>
</dbReference>
<keyword evidence="2" id="KW-0040">ANK repeat</keyword>
<organism evidence="4 5">
    <name type="scientific">Sphaeroforma arctica JP610</name>
    <dbReference type="NCBI Taxonomy" id="667725"/>
    <lineage>
        <taxon>Eukaryota</taxon>
        <taxon>Ichthyosporea</taxon>
        <taxon>Ichthyophonida</taxon>
        <taxon>Sphaeroforma</taxon>
    </lineage>
</organism>
<dbReference type="SUPFAM" id="SSF48403">
    <property type="entry name" value="Ankyrin repeat"/>
    <property type="match status" value="2"/>
</dbReference>
<sequence length="466" mass="51504">MVHTLLNIPAEVRLKALGYLKPTDYLQASLVCTQLSADCADEDLIARVLFNAVRKSVFHARYHNVGVDDLIITSLFTTSRQDGFVYDDICEYIDELYHTCVDTLGKPRVLFELFRILDLYCSGASCKLYKQPAPDGADCTQHRAATSLPVFPTSRAIYLLVLRACYIGWADVVQVYLEFVTSHPSEHTVCLDIPLQLACKHGYTSIVRMLLKHGKANPNAAFGKALSLACAGGYTAIVQLLIDDGRCDPALSDSESLLEACFENHIDIVRILLSDRRCDPAAVHSFALVKAISNVYVDIVKLLLDDRRADPCALNSRTWWEACGSGSLDVVHLLIEDNRVDMTRGRALKEAVAGGQIEVVRLLLEQQLIDPSDPLVGDIVRVASEKGYTHVVRLLLEDGRALVHKGLGKAVLYGHTDIVRMLVNDGRADACPAKIMMKARRKGFNECARMVLSYKRGPATDGPIFD</sequence>
<keyword evidence="1" id="KW-0677">Repeat</keyword>
<dbReference type="PANTHER" id="PTHR24198:SF194">
    <property type="entry name" value="INVERSIN-A"/>
    <property type="match status" value="1"/>
</dbReference>
<gene>
    <name evidence="4" type="ORF">SARC_07327</name>
</gene>
<protein>
    <recommendedName>
        <fullName evidence="3">F-box domain-containing protein</fullName>
    </recommendedName>
</protein>
<reference evidence="4 5" key="1">
    <citation type="submission" date="2011-02" db="EMBL/GenBank/DDBJ databases">
        <title>The Genome Sequence of Sphaeroforma arctica JP610.</title>
        <authorList>
            <consortium name="The Broad Institute Genome Sequencing Platform"/>
            <person name="Russ C."/>
            <person name="Cuomo C."/>
            <person name="Young S.K."/>
            <person name="Zeng Q."/>
            <person name="Gargeya S."/>
            <person name="Alvarado L."/>
            <person name="Berlin A."/>
            <person name="Chapman S.B."/>
            <person name="Chen Z."/>
            <person name="Freedman E."/>
            <person name="Gellesch M."/>
            <person name="Goldberg J."/>
            <person name="Griggs A."/>
            <person name="Gujja S."/>
            <person name="Heilman E."/>
            <person name="Heiman D."/>
            <person name="Howarth C."/>
            <person name="Mehta T."/>
            <person name="Neiman D."/>
            <person name="Pearson M."/>
            <person name="Roberts A."/>
            <person name="Saif S."/>
            <person name="Shea T."/>
            <person name="Shenoy N."/>
            <person name="Sisk P."/>
            <person name="Stolte C."/>
            <person name="Sykes S."/>
            <person name="White J."/>
            <person name="Yandava C."/>
            <person name="Burger G."/>
            <person name="Gray M.W."/>
            <person name="Holland P.W.H."/>
            <person name="King N."/>
            <person name="Lang F.B.F."/>
            <person name="Roger A.J."/>
            <person name="Ruiz-Trillo I."/>
            <person name="Haas B."/>
            <person name="Nusbaum C."/>
            <person name="Birren B."/>
        </authorList>
    </citation>
    <scope>NUCLEOTIDE SEQUENCE [LARGE SCALE GENOMIC DNA]</scope>
    <source>
        <strain evidence="4 5">JP610</strain>
    </source>
</reference>
<dbReference type="AlphaFoldDB" id="A0A0L0FUH4"/>
<evidence type="ECO:0000256" key="2">
    <source>
        <dbReference type="ARBA" id="ARBA00023043"/>
    </source>
</evidence>
<proteinExistence type="predicted"/>
<dbReference type="OrthoDB" id="194358at2759"/>
<feature type="domain" description="F-box" evidence="3">
    <location>
        <begin position="2"/>
        <end position="49"/>
    </location>
</feature>
<dbReference type="Proteomes" id="UP000054560">
    <property type="component" value="Unassembled WGS sequence"/>
</dbReference>